<dbReference type="InterPro" id="IPR004839">
    <property type="entry name" value="Aminotransferase_I/II_large"/>
</dbReference>
<dbReference type="Gene3D" id="3.40.640.10">
    <property type="entry name" value="Type I PLP-dependent aspartate aminotransferase-like (Major domain)"/>
    <property type="match status" value="1"/>
</dbReference>
<organism evidence="3 4">
    <name type="scientific">Candidatus Allocopromorpha excrementigallinarum</name>
    <dbReference type="NCBI Taxonomy" id="2840742"/>
    <lineage>
        <taxon>Bacteria</taxon>
        <taxon>Bacillati</taxon>
        <taxon>Bacillota</taxon>
        <taxon>Clostridia</taxon>
        <taxon>Eubacteriales</taxon>
        <taxon>Eubacteriaceae</taxon>
        <taxon>Eubacteriaceae incertae sedis</taxon>
        <taxon>Candidatus Allocopromorpha</taxon>
    </lineage>
</organism>
<sequence length="396" mass="44310">MIAEKMKPLMANNSAIRTMFEEGDKMRARFGAENVYDFSLGNPDAPVPHEVTEAAIDLLQTEDPVALHGYMSNAGFEDVREAIAESLNRRFGTSFDYMNILMTVGAASGLNVALKTILNPGEEVIIFAPYFLEYNWYVDNYDGRVVQAPTDKETFYPDLEAFEKLIGSRTRVVLLNSPNNPTGVIYKEETIKEIAAILERKQKELGRTIFIISDEPYRELAYGGAEVPYITKYYDNTIVAYSYSKSLSLPGERIGYLVIPPDLEESSLVFDTAANANRIIGCVNAPALQQKIIGRCVDTRVDLEYYDRNRTALYEGLKACGFDCVKPEGAFYMFLKSPVEDEAEFCNTAKKYNILMVGGSAFACPGYVRLAYCVSYETIVNSMEGFKKLAQEYGLS</sequence>
<dbReference type="CDD" id="cd00609">
    <property type="entry name" value="AAT_like"/>
    <property type="match status" value="1"/>
</dbReference>
<reference evidence="3" key="2">
    <citation type="journal article" date="2021" name="PeerJ">
        <title>Extensive microbial diversity within the chicken gut microbiome revealed by metagenomics and culture.</title>
        <authorList>
            <person name="Gilroy R."/>
            <person name="Ravi A."/>
            <person name="Getino M."/>
            <person name="Pursley I."/>
            <person name="Horton D.L."/>
            <person name="Alikhan N.F."/>
            <person name="Baker D."/>
            <person name="Gharbi K."/>
            <person name="Hall N."/>
            <person name="Watson M."/>
            <person name="Adriaenssens E.M."/>
            <person name="Foster-Nyarko E."/>
            <person name="Jarju S."/>
            <person name="Secka A."/>
            <person name="Antonio M."/>
            <person name="Oren A."/>
            <person name="Chaudhuri R.R."/>
            <person name="La Ragione R."/>
            <person name="Hildebrand F."/>
            <person name="Pallen M.J."/>
        </authorList>
    </citation>
    <scope>NUCLEOTIDE SEQUENCE</scope>
    <source>
        <strain evidence="3">ChiHcec3-6078</strain>
    </source>
</reference>
<evidence type="ECO:0000259" key="2">
    <source>
        <dbReference type="Pfam" id="PF00155"/>
    </source>
</evidence>
<comment type="similarity">
    <text evidence="1">Belongs to the class-I pyridoxal-phosphate-dependent aminotransferase family.</text>
</comment>
<gene>
    <name evidence="3" type="ORF">IAC50_01405</name>
</gene>
<dbReference type="SUPFAM" id="SSF53383">
    <property type="entry name" value="PLP-dependent transferases"/>
    <property type="match status" value="1"/>
</dbReference>
<comment type="cofactor">
    <cofactor evidence="1">
        <name>pyridoxal 5'-phosphate</name>
        <dbReference type="ChEBI" id="CHEBI:597326"/>
    </cofactor>
</comment>
<keyword evidence="1 3" id="KW-0032">Aminotransferase</keyword>
<name>A0A9D1HZB8_9FIRM</name>
<comment type="caution">
    <text evidence="3">The sequence shown here is derived from an EMBL/GenBank/DDBJ whole genome shotgun (WGS) entry which is preliminary data.</text>
</comment>
<dbReference type="GO" id="GO:0008483">
    <property type="term" value="F:transaminase activity"/>
    <property type="evidence" value="ECO:0007669"/>
    <property type="project" value="UniProtKB-KW"/>
</dbReference>
<dbReference type="PANTHER" id="PTHR42691">
    <property type="entry name" value="ASPARTATE AMINOTRANSFERASE YHDR-RELATED"/>
    <property type="match status" value="1"/>
</dbReference>
<evidence type="ECO:0000313" key="4">
    <source>
        <dbReference type="Proteomes" id="UP000824090"/>
    </source>
</evidence>
<dbReference type="PANTHER" id="PTHR42691:SF1">
    <property type="entry name" value="ASPARTATE AMINOTRANSFERASE YHDR-RELATED"/>
    <property type="match status" value="1"/>
</dbReference>
<dbReference type="InterPro" id="IPR015422">
    <property type="entry name" value="PyrdxlP-dep_Trfase_small"/>
</dbReference>
<evidence type="ECO:0000256" key="1">
    <source>
        <dbReference type="RuleBase" id="RU000481"/>
    </source>
</evidence>
<dbReference type="InterPro" id="IPR004838">
    <property type="entry name" value="NHTrfase_class1_PyrdxlP-BS"/>
</dbReference>
<dbReference type="InterPro" id="IPR015421">
    <property type="entry name" value="PyrdxlP-dep_Trfase_major"/>
</dbReference>
<feature type="domain" description="Aminotransferase class I/classII large" evidence="2">
    <location>
        <begin position="34"/>
        <end position="379"/>
    </location>
</feature>
<dbReference type="NCBIfam" id="NF005305">
    <property type="entry name" value="PRK06836.1"/>
    <property type="match status" value="1"/>
</dbReference>
<protein>
    <recommendedName>
        <fullName evidence="1">Aminotransferase</fullName>
        <ecNumber evidence="1">2.6.1.-</ecNumber>
    </recommendedName>
</protein>
<dbReference type="EMBL" id="DVMP01000031">
    <property type="protein sequence ID" value="HIU25139.1"/>
    <property type="molecule type" value="Genomic_DNA"/>
</dbReference>
<dbReference type="InterPro" id="IPR015424">
    <property type="entry name" value="PyrdxlP-dep_Trfase"/>
</dbReference>
<reference evidence="3" key="1">
    <citation type="submission" date="2020-10" db="EMBL/GenBank/DDBJ databases">
        <authorList>
            <person name="Gilroy R."/>
        </authorList>
    </citation>
    <scope>NUCLEOTIDE SEQUENCE</scope>
    <source>
        <strain evidence="3">ChiHcec3-6078</strain>
    </source>
</reference>
<evidence type="ECO:0000313" key="3">
    <source>
        <dbReference type="EMBL" id="HIU25139.1"/>
    </source>
</evidence>
<dbReference type="GO" id="GO:0030170">
    <property type="term" value="F:pyridoxal phosphate binding"/>
    <property type="evidence" value="ECO:0007669"/>
    <property type="project" value="InterPro"/>
</dbReference>
<dbReference type="Pfam" id="PF00155">
    <property type="entry name" value="Aminotran_1_2"/>
    <property type="match status" value="1"/>
</dbReference>
<dbReference type="AlphaFoldDB" id="A0A9D1HZB8"/>
<proteinExistence type="inferred from homology"/>
<dbReference type="Proteomes" id="UP000824090">
    <property type="component" value="Unassembled WGS sequence"/>
</dbReference>
<dbReference type="PROSITE" id="PS00105">
    <property type="entry name" value="AA_TRANSFER_CLASS_1"/>
    <property type="match status" value="1"/>
</dbReference>
<accession>A0A9D1HZB8</accession>
<dbReference type="Gene3D" id="3.90.1150.10">
    <property type="entry name" value="Aspartate Aminotransferase, domain 1"/>
    <property type="match status" value="2"/>
</dbReference>
<dbReference type="EC" id="2.6.1.-" evidence="1"/>
<keyword evidence="1" id="KW-0808">Transferase</keyword>